<dbReference type="InterPro" id="IPR052579">
    <property type="entry name" value="Zinc_finger_SWIM"/>
</dbReference>
<keyword evidence="3" id="KW-1185">Reference proteome</keyword>
<dbReference type="PANTHER" id="PTHR31569">
    <property type="entry name" value="SWIM-TYPE DOMAIN-CONTAINING PROTEIN"/>
    <property type="match status" value="1"/>
</dbReference>
<organism evidence="2 3">
    <name type="scientific">Trifolium subterraneum</name>
    <name type="common">Subterranean clover</name>
    <dbReference type="NCBI Taxonomy" id="3900"/>
    <lineage>
        <taxon>Eukaryota</taxon>
        <taxon>Viridiplantae</taxon>
        <taxon>Streptophyta</taxon>
        <taxon>Embryophyta</taxon>
        <taxon>Tracheophyta</taxon>
        <taxon>Spermatophyta</taxon>
        <taxon>Magnoliopsida</taxon>
        <taxon>eudicotyledons</taxon>
        <taxon>Gunneridae</taxon>
        <taxon>Pentapetalae</taxon>
        <taxon>rosids</taxon>
        <taxon>fabids</taxon>
        <taxon>Fabales</taxon>
        <taxon>Fabaceae</taxon>
        <taxon>Papilionoideae</taxon>
        <taxon>50 kb inversion clade</taxon>
        <taxon>NPAAA clade</taxon>
        <taxon>Hologalegina</taxon>
        <taxon>IRL clade</taxon>
        <taxon>Trifolieae</taxon>
        <taxon>Trifolium</taxon>
    </lineage>
</organism>
<evidence type="ECO:0000313" key="2">
    <source>
        <dbReference type="EMBL" id="GAU48128.1"/>
    </source>
</evidence>
<evidence type="ECO:0000259" key="1">
    <source>
        <dbReference type="Pfam" id="PF10551"/>
    </source>
</evidence>
<dbReference type="Pfam" id="PF08731">
    <property type="entry name" value="AFT"/>
    <property type="match status" value="1"/>
</dbReference>
<dbReference type="AlphaFoldDB" id="A0A2Z6NVD4"/>
<evidence type="ECO:0000313" key="3">
    <source>
        <dbReference type="Proteomes" id="UP000242715"/>
    </source>
</evidence>
<accession>A0A2Z6NVD4</accession>
<dbReference type="PANTHER" id="PTHR31569:SF4">
    <property type="entry name" value="SWIM-TYPE DOMAIN-CONTAINING PROTEIN"/>
    <property type="match status" value="1"/>
</dbReference>
<dbReference type="Pfam" id="PF10551">
    <property type="entry name" value="MULE"/>
    <property type="match status" value="1"/>
</dbReference>
<dbReference type="GO" id="GO:0010106">
    <property type="term" value="P:cellular response to iron ion starvation"/>
    <property type="evidence" value="ECO:0007669"/>
    <property type="project" value="InterPro"/>
</dbReference>
<feature type="domain" description="MULE transposase" evidence="1">
    <location>
        <begin position="265"/>
        <end position="361"/>
    </location>
</feature>
<sequence>MNKFRVGFLMAEPPIELKPNIDEPDISVVVQPNVVEPDDEQSNVVDTGEYFVNCEKMKVRDVMIDWCKRQAANAGFSIVIWKSDNGAFNRKKFFILGCERGGVYKERKKKSKKEDTSTRITLCPFRLRGYYLTSGQWSLSVVCGEHNHEMSKTLEGHLLVGRLKLEEKECVRELTRNLVAPKNIMTMLKGRNPDSKTNMKQIYNARQRFKTDVRGELYELQHLLKCCETHKYFHKCRTIGDSTTIQDIFWAHLEIIKLFNTFPTVLMMDSTYKTNKYKMPLFEIVGVTSTEESYNVGFAYIANEKEDNFVWALETCKSLLISKEIFPKVIVTNRDKSLMNVVAKVFPNSTALVCRVHVYKNVKAKFKALCKAKEEKMDQLLKTLKLQWNSIVDSTSEESYTTAVVDFRKVFEKFPNFVKYVETTVLDPVKEKFASAWTDSVMHIGNTTTNRVESQHGTVEIIRSQYKATNQGSIASDSLSRNYITDSTDQAVMPKSGIMPVENWLTFPDMGHILATAYNRVIVELTTHRIVWVSTASELQGMENSSGAEAETWEDTFLDRMTEFDD</sequence>
<protein>
    <recommendedName>
        <fullName evidence="1">MULE transposase domain-containing protein</fullName>
    </recommendedName>
</protein>
<reference evidence="3" key="1">
    <citation type="journal article" date="2017" name="Front. Plant Sci.">
        <title>Climate Clever Clovers: New Paradigm to Reduce the Environmental Footprint of Ruminants by Breeding Low Methanogenic Forages Utilizing Haplotype Variation.</title>
        <authorList>
            <person name="Kaur P."/>
            <person name="Appels R."/>
            <person name="Bayer P.E."/>
            <person name="Keeble-Gagnere G."/>
            <person name="Wang J."/>
            <person name="Hirakawa H."/>
            <person name="Shirasawa K."/>
            <person name="Vercoe P."/>
            <person name="Stefanova K."/>
            <person name="Durmic Z."/>
            <person name="Nichols P."/>
            <person name="Revell C."/>
            <person name="Isobe S.N."/>
            <person name="Edwards D."/>
            <person name="Erskine W."/>
        </authorList>
    </citation>
    <scope>NUCLEOTIDE SEQUENCE [LARGE SCALE GENOMIC DNA]</scope>
    <source>
        <strain evidence="3">cv. Daliak</strain>
    </source>
</reference>
<name>A0A2Z6NVD4_TRISU</name>
<dbReference type="Proteomes" id="UP000242715">
    <property type="component" value="Unassembled WGS sequence"/>
</dbReference>
<dbReference type="InterPro" id="IPR018289">
    <property type="entry name" value="MULE_transposase_dom"/>
</dbReference>
<dbReference type="GO" id="GO:0045944">
    <property type="term" value="P:positive regulation of transcription by RNA polymerase II"/>
    <property type="evidence" value="ECO:0007669"/>
    <property type="project" value="InterPro"/>
</dbReference>
<dbReference type="GO" id="GO:0000981">
    <property type="term" value="F:DNA-binding transcription factor activity, RNA polymerase II-specific"/>
    <property type="evidence" value="ECO:0007669"/>
    <property type="project" value="InterPro"/>
</dbReference>
<dbReference type="EMBL" id="DF974385">
    <property type="protein sequence ID" value="GAU48128.1"/>
    <property type="molecule type" value="Genomic_DNA"/>
</dbReference>
<dbReference type="InterPro" id="IPR014842">
    <property type="entry name" value="AFT"/>
</dbReference>
<proteinExistence type="predicted"/>
<dbReference type="OrthoDB" id="6504931at2759"/>
<gene>
    <name evidence="2" type="ORF">TSUD_299670</name>
</gene>